<protein>
    <submittedName>
        <fullName evidence="14">Histidine kinase</fullName>
    </submittedName>
</protein>
<evidence type="ECO:0000256" key="1">
    <source>
        <dbReference type="ARBA" id="ARBA00004651"/>
    </source>
</evidence>
<dbReference type="RefSeq" id="WP_204445744.1">
    <property type="nucleotide sequence ID" value="NZ_JACJKY010000007.1"/>
</dbReference>
<reference evidence="14" key="1">
    <citation type="submission" date="2020-08" db="EMBL/GenBank/DDBJ databases">
        <authorList>
            <person name="Cejkova D."/>
            <person name="Kubasova T."/>
            <person name="Jahodarova E."/>
            <person name="Rychlik I."/>
        </authorList>
    </citation>
    <scope>NUCLEOTIDE SEQUENCE</scope>
    <source>
        <strain evidence="14">An559</strain>
    </source>
</reference>
<accession>A0A938X615</accession>
<dbReference type="Gene3D" id="3.30.565.10">
    <property type="entry name" value="Histidine kinase-like ATPase, C-terminal domain"/>
    <property type="match status" value="1"/>
</dbReference>
<dbReference type="GO" id="GO:0005886">
    <property type="term" value="C:plasma membrane"/>
    <property type="evidence" value="ECO:0007669"/>
    <property type="project" value="UniProtKB-SubCell"/>
</dbReference>
<reference evidence="14" key="2">
    <citation type="journal article" date="2021" name="Sci. Rep.">
        <title>The distribution of antibiotic resistance genes in chicken gut microbiota commensals.</title>
        <authorList>
            <person name="Juricova H."/>
            <person name="Matiasovicova J."/>
            <person name="Kubasova T."/>
            <person name="Cejkova D."/>
            <person name="Rychlik I."/>
        </authorList>
    </citation>
    <scope>NUCLEOTIDE SEQUENCE</scope>
    <source>
        <strain evidence="14">An559</strain>
    </source>
</reference>
<evidence type="ECO:0000256" key="4">
    <source>
        <dbReference type="ARBA" id="ARBA00022679"/>
    </source>
</evidence>
<dbReference type="PANTHER" id="PTHR34220:SF11">
    <property type="entry name" value="SENSOR PROTEIN KINASE HPTS"/>
    <property type="match status" value="1"/>
</dbReference>
<keyword evidence="6" id="KW-0547">Nucleotide-binding</keyword>
<proteinExistence type="predicted"/>
<keyword evidence="15" id="KW-1185">Reference proteome</keyword>
<dbReference type="EMBL" id="JACJKY010000007">
    <property type="protein sequence ID" value="MBM6920648.1"/>
    <property type="molecule type" value="Genomic_DNA"/>
</dbReference>
<keyword evidence="8" id="KW-0067">ATP-binding</keyword>
<sequence>MFYFMSLKIYRRTFFQYLISFIFLFLLSISFAFFLLLQNEEQKYSEQSSLAFSECEETLSRCTDAVDRYMNRIYMNPQLLEDFFRFFGNDVESYLTSHLYEANPDSISFSEDIKQLTKETDFLIRSIVFLSESSGNIITYSSTGAASYSFCIPMSEIGVEQDDLSIGYAYKKAITNPEKMQETLGTIIFVIDLPRIFEQSVPSSIKNAVAVNESTVFPIISDDNIFPNDPSLYVSETDFSKSGLLEPMKVTFHASSEHGYMLYTAANMWMLLFENWFAPLITFLTIFFLWTIVFFMILLHLNKDARAFSEILRFIHSAQNGQFKEIHPNGKQDEYHTIATELDEMGRRISEYIEREYVLTRRQQQALLLAMQNQINPHFLYNTLEIIRSRALQNNDIEVANALQSLGSLFREIVKGDLIISIDQELSLTEKYLSFMKFRYHDRFTYDFFVDDEVRKMETVKCWMQPIVENYFKHSFDKTNEFNFLSIEGTMEQEYAVICISHNGFPADPEVLKILNQDFARDDLQIESDSIGLRNICVRLKSLYGNALSMHIENRSPQGFQITVKIPKQLA</sequence>
<dbReference type="Pfam" id="PF06580">
    <property type="entry name" value="His_kinase"/>
    <property type="match status" value="1"/>
</dbReference>
<keyword evidence="2" id="KW-1003">Cell membrane</keyword>
<evidence type="ECO:0000256" key="10">
    <source>
        <dbReference type="ARBA" id="ARBA00023012"/>
    </source>
</evidence>
<gene>
    <name evidence="14" type="ORF">H6A12_05700</name>
</gene>
<feature type="transmembrane region" description="Helical" evidence="12">
    <location>
        <begin position="276"/>
        <end position="301"/>
    </location>
</feature>
<dbReference type="GO" id="GO:0005524">
    <property type="term" value="F:ATP binding"/>
    <property type="evidence" value="ECO:0007669"/>
    <property type="project" value="UniProtKB-KW"/>
</dbReference>
<comment type="subcellular location">
    <subcellularLocation>
        <location evidence="1">Cell membrane</location>
        <topology evidence="1">Multi-pass membrane protein</topology>
    </subcellularLocation>
</comment>
<evidence type="ECO:0000256" key="8">
    <source>
        <dbReference type="ARBA" id="ARBA00022840"/>
    </source>
</evidence>
<evidence type="ECO:0000256" key="2">
    <source>
        <dbReference type="ARBA" id="ARBA00022475"/>
    </source>
</evidence>
<evidence type="ECO:0000259" key="13">
    <source>
        <dbReference type="Pfam" id="PF06580"/>
    </source>
</evidence>
<feature type="transmembrane region" description="Helical" evidence="12">
    <location>
        <begin position="14"/>
        <end position="37"/>
    </location>
</feature>
<dbReference type="InterPro" id="IPR010559">
    <property type="entry name" value="Sig_transdc_His_kin_internal"/>
</dbReference>
<evidence type="ECO:0000256" key="7">
    <source>
        <dbReference type="ARBA" id="ARBA00022777"/>
    </source>
</evidence>
<evidence type="ECO:0000256" key="3">
    <source>
        <dbReference type="ARBA" id="ARBA00022553"/>
    </source>
</evidence>
<keyword evidence="10" id="KW-0902">Two-component regulatory system</keyword>
<evidence type="ECO:0000256" key="9">
    <source>
        <dbReference type="ARBA" id="ARBA00022989"/>
    </source>
</evidence>
<dbReference type="InterPro" id="IPR050640">
    <property type="entry name" value="Bact_2-comp_sensor_kinase"/>
</dbReference>
<keyword evidence="5 12" id="KW-0812">Transmembrane</keyword>
<evidence type="ECO:0000313" key="15">
    <source>
        <dbReference type="Proteomes" id="UP000774750"/>
    </source>
</evidence>
<dbReference type="GO" id="GO:0000155">
    <property type="term" value="F:phosphorelay sensor kinase activity"/>
    <property type="evidence" value="ECO:0007669"/>
    <property type="project" value="InterPro"/>
</dbReference>
<keyword evidence="4" id="KW-0808">Transferase</keyword>
<evidence type="ECO:0000256" key="5">
    <source>
        <dbReference type="ARBA" id="ARBA00022692"/>
    </source>
</evidence>
<comment type="caution">
    <text evidence="14">The sequence shown here is derived from an EMBL/GenBank/DDBJ whole genome shotgun (WGS) entry which is preliminary data.</text>
</comment>
<evidence type="ECO:0000313" key="14">
    <source>
        <dbReference type="EMBL" id="MBM6920648.1"/>
    </source>
</evidence>
<dbReference type="AlphaFoldDB" id="A0A938X615"/>
<evidence type="ECO:0000256" key="6">
    <source>
        <dbReference type="ARBA" id="ARBA00022741"/>
    </source>
</evidence>
<dbReference type="PANTHER" id="PTHR34220">
    <property type="entry name" value="SENSOR HISTIDINE KINASE YPDA"/>
    <property type="match status" value="1"/>
</dbReference>
<keyword evidence="11 12" id="KW-0472">Membrane</keyword>
<dbReference type="Proteomes" id="UP000774750">
    <property type="component" value="Unassembled WGS sequence"/>
</dbReference>
<keyword evidence="9 12" id="KW-1133">Transmembrane helix</keyword>
<feature type="domain" description="Signal transduction histidine kinase internal region" evidence="13">
    <location>
        <begin position="368"/>
        <end position="444"/>
    </location>
</feature>
<dbReference type="SUPFAM" id="SSF55874">
    <property type="entry name" value="ATPase domain of HSP90 chaperone/DNA topoisomerase II/histidine kinase"/>
    <property type="match status" value="1"/>
</dbReference>
<keyword evidence="3" id="KW-0597">Phosphoprotein</keyword>
<organism evidence="14 15">
    <name type="scientific">Merdimmobilis hominis</name>
    <dbReference type="NCBI Taxonomy" id="2897707"/>
    <lineage>
        <taxon>Bacteria</taxon>
        <taxon>Bacillati</taxon>
        <taxon>Bacillota</taxon>
        <taxon>Clostridia</taxon>
        <taxon>Eubacteriales</taxon>
        <taxon>Oscillospiraceae</taxon>
        <taxon>Merdimmobilis</taxon>
    </lineage>
</organism>
<dbReference type="InterPro" id="IPR036890">
    <property type="entry name" value="HATPase_C_sf"/>
</dbReference>
<evidence type="ECO:0000256" key="11">
    <source>
        <dbReference type="ARBA" id="ARBA00023136"/>
    </source>
</evidence>
<keyword evidence="7 14" id="KW-0418">Kinase</keyword>
<name>A0A938X615_9FIRM</name>
<evidence type="ECO:0000256" key="12">
    <source>
        <dbReference type="SAM" id="Phobius"/>
    </source>
</evidence>